<dbReference type="SUPFAM" id="SSF56235">
    <property type="entry name" value="N-terminal nucleophile aminohydrolases (Ntn hydrolases)"/>
    <property type="match status" value="1"/>
</dbReference>
<dbReference type="GO" id="GO:0017000">
    <property type="term" value="P:antibiotic biosynthetic process"/>
    <property type="evidence" value="ECO:0007669"/>
    <property type="project" value="InterPro"/>
</dbReference>
<evidence type="ECO:0000313" key="1">
    <source>
        <dbReference type="EMBL" id="ETX07754.1"/>
    </source>
</evidence>
<organism evidence="1 2">
    <name type="scientific">Candidatus Entotheonella gemina</name>
    <dbReference type="NCBI Taxonomy" id="1429439"/>
    <lineage>
        <taxon>Bacteria</taxon>
        <taxon>Pseudomonadati</taxon>
        <taxon>Nitrospinota/Tectimicrobiota group</taxon>
        <taxon>Candidatus Tectimicrobiota</taxon>
        <taxon>Candidatus Entotheonellia</taxon>
        <taxon>Candidatus Entotheonellales</taxon>
        <taxon>Candidatus Entotheonellaceae</taxon>
        <taxon>Candidatus Entotheonella</taxon>
    </lineage>
</organism>
<proteinExistence type="predicted"/>
<dbReference type="InterPro" id="IPR029055">
    <property type="entry name" value="Ntn_hydrolases_N"/>
</dbReference>
<reference evidence="1 2" key="1">
    <citation type="journal article" date="2014" name="Nature">
        <title>An environmental bacterial taxon with a large and distinct metabolic repertoire.</title>
        <authorList>
            <person name="Wilson M.C."/>
            <person name="Mori T."/>
            <person name="Ruckert C."/>
            <person name="Uria A.R."/>
            <person name="Helf M.J."/>
            <person name="Takada K."/>
            <person name="Gernert C."/>
            <person name="Steffens U.A."/>
            <person name="Heycke N."/>
            <person name="Schmitt S."/>
            <person name="Rinke C."/>
            <person name="Helfrich E.J."/>
            <person name="Brachmann A.O."/>
            <person name="Gurgui C."/>
            <person name="Wakimoto T."/>
            <person name="Kracht M."/>
            <person name="Crusemann M."/>
            <person name="Hentschel U."/>
            <person name="Abe I."/>
            <person name="Matsunaga S."/>
            <person name="Kalinowski J."/>
            <person name="Takeyama H."/>
            <person name="Piel J."/>
        </authorList>
    </citation>
    <scope>NUCLEOTIDE SEQUENCE [LARGE SCALE GENOMIC DNA]</scope>
    <source>
        <strain evidence="2">TSY2</strain>
    </source>
</reference>
<keyword evidence="2" id="KW-1185">Reference proteome</keyword>
<dbReference type="Proteomes" id="UP000019140">
    <property type="component" value="Unassembled WGS sequence"/>
</dbReference>
<dbReference type="Gene3D" id="3.60.20.10">
    <property type="entry name" value="Glutamine Phosphoribosylpyrophosphate, subunit 1, domain 1"/>
    <property type="match status" value="2"/>
</dbReference>
<dbReference type="GO" id="GO:0016787">
    <property type="term" value="F:hydrolase activity"/>
    <property type="evidence" value="ECO:0007669"/>
    <property type="project" value="InterPro"/>
</dbReference>
<sequence>MRHWVDPCNNLICADVHGDIAYLHRGRVPIRSMANAWLPVPGWTGEHEWQGHIPFEAWPRCRNPDTGFIVSANNRVIGKDYPYYLALDTEPEYRARRIVERLKPLTHASVDDMSAIHADCVSLPARDYLNRIAEIDPLDTFSTQAKTILTQWDGVMHQDAVAPTIYSALRSRLMHMVIQGLLGDGLTHEMFTATGRGAPMHMRHLATRMDTAAKENDPSLLPEGHDWRSIIAIALSEALLELKAQLGDEMTSWTWGNVHHTCLQHPLSTRFPEWAEALDPPSMTLGGDFDTPLAGIYYPGGSYQITAASVARYVFDTSDWDRSGWIVPLGTSGHPGSPHYADQASIWAKVGLVPMTFSWENIQAAAETHQVLKPS</sequence>
<dbReference type="HOGENOM" id="CLU_049132_0_0_7"/>
<comment type="caution">
    <text evidence="1">The sequence shown here is derived from an EMBL/GenBank/DDBJ whole genome shotgun (WGS) entry which is preliminary data.</text>
</comment>
<dbReference type="PANTHER" id="PTHR34218">
    <property type="entry name" value="PEPTIDASE S45 PENICILLIN AMIDASE"/>
    <property type="match status" value="1"/>
</dbReference>
<gene>
    <name evidence="1" type="ORF">ETSY2_09390</name>
</gene>
<dbReference type="EMBL" id="AZHX01000381">
    <property type="protein sequence ID" value="ETX07754.1"/>
    <property type="molecule type" value="Genomic_DNA"/>
</dbReference>
<protein>
    <recommendedName>
        <fullName evidence="3">Penicillin amidase</fullName>
    </recommendedName>
</protein>
<dbReference type="AlphaFoldDB" id="W4MBM7"/>
<evidence type="ECO:0000313" key="2">
    <source>
        <dbReference type="Proteomes" id="UP000019140"/>
    </source>
</evidence>
<dbReference type="Pfam" id="PF01804">
    <property type="entry name" value="Penicil_amidase"/>
    <property type="match status" value="1"/>
</dbReference>
<dbReference type="PANTHER" id="PTHR34218:SF4">
    <property type="entry name" value="ACYL-HOMOSERINE LACTONE ACYLASE QUIP"/>
    <property type="match status" value="1"/>
</dbReference>
<evidence type="ECO:0008006" key="3">
    <source>
        <dbReference type="Google" id="ProtNLM"/>
    </source>
</evidence>
<accession>W4MBM7</accession>
<name>W4MBM7_9BACT</name>
<dbReference type="InterPro" id="IPR002692">
    <property type="entry name" value="S45"/>
</dbReference>